<name>A0A5S4TND3_STRPY</name>
<dbReference type="EMBL" id="SJLI01000001">
    <property type="protein sequence ID" value="TYK95815.1"/>
    <property type="molecule type" value="Genomic_DNA"/>
</dbReference>
<sequence>MILLKSLYKGFFAAMKEENFEARCYNREKGGCVLIKTMQYKKTMVTVVALIVALLLFGLIYDLLGVQKNKLAAQKSAQPKVKTARVVANGDILIHDILYMSARKADDTYDFTPYFEYVKDWISGADLAIGDYEGTISPDYPLAGYPLFNAPEEIAGALKNTGYDVVDLAHNHILDSQLDGALNTKKVFHQLGIDSIGIYDKDRSKESFLIKNVNGIKIAILGYSYGYNGMEATLSQEDYEKHMSDLDEAKIKKELQLAEKKADVTIVMPQMGTEYALEPTAEQKELYHKMIDWGADVVLGGHPHVIEPSETVIKGRQKKFIIYSMGNFISNQRLETVDDIWTERGLLMDLTFEKKDNKTKIKTVEAHPTMVLAKGKGIVGKEGFELYNYRTMVLEDFIKGGKYHDNIDEETKAKVALAYQEINDLVNLKW</sequence>
<comment type="caution">
    <text evidence="3">The sequence shown here is derived from an EMBL/GenBank/DDBJ whole genome shotgun (WGS) entry which is preliminary data.</text>
</comment>
<dbReference type="InterPro" id="IPR052169">
    <property type="entry name" value="CW_Biosynth-Accessory"/>
</dbReference>
<proteinExistence type="inferred from homology"/>
<organism evidence="3 4">
    <name type="scientific">Streptococcus pyogenes</name>
    <dbReference type="NCBI Taxonomy" id="1314"/>
    <lineage>
        <taxon>Bacteria</taxon>
        <taxon>Bacillati</taxon>
        <taxon>Bacillota</taxon>
        <taxon>Bacilli</taxon>
        <taxon>Lactobacillales</taxon>
        <taxon>Streptococcaceae</taxon>
        <taxon>Streptococcus</taxon>
    </lineage>
</organism>
<dbReference type="PANTHER" id="PTHR33393:SF12">
    <property type="entry name" value="CAPSULE BIOSYNTHESIS PROTEIN CAPA"/>
    <property type="match status" value="1"/>
</dbReference>
<dbReference type="InterPro" id="IPR019079">
    <property type="entry name" value="Capsule_synth_CapA"/>
</dbReference>
<protein>
    <submittedName>
        <fullName evidence="3">Metallophosphatase</fullName>
    </submittedName>
</protein>
<evidence type="ECO:0000256" key="1">
    <source>
        <dbReference type="ARBA" id="ARBA00005662"/>
    </source>
</evidence>
<evidence type="ECO:0000259" key="2">
    <source>
        <dbReference type="SMART" id="SM00854"/>
    </source>
</evidence>
<accession>A0A5S4TND3</accession>
<evidence type="ECO:0000313" key="3">
    <source>
        <dbReference type="EMBL" id="TYK95815.1"/>
    </source>
</evidence>
<dbReference type="AlphaFoldDB" id="A0A5S4TND3"/>
<dbReference type="SMART" id="SM00854">
    <property type="entry name" value="PGA_cap"/>
    <property type="match status" value="1"/>
</dbReference>
<dbReference type="Gene3D" id="3.60.21.10">
    <property type="match status" value="1"/>
</dbReference>
<feature type="domain" description="Capsule synthesis protein CapA" evidence="2">
    <location>
        <begin position="85"/>
        <end position="332"/>
    </location>
</feature>
<dbReference type="PANTHER" id="PTHR33393">
    <property type="entry name" value="POLYGLUTAMINE SYNTHESIS ACCESSORY PROTEIN RV0574C-RELATED"/>
    <property type="match status" value="1"/>
</dbReference>
<reference evidence="3 4" key="1">
    <citation type="submission" date="2019-02" db="EMBL/GenBank/DDBJ databases">
        <title>Novel genomic isolates of S. pyogenes and S. dysgalactiae subsp. equisimilis associated to necrotising fasciitis (NSTI).</title>
        <authorList>
            <person name="Barrantes I."/>
        </authorList>
    </citation>
    <scope>NUCLEOTIDE SEQUENCE [LARGE SCALE GENOMIC DNA]</scope>
    <source>
        <strain evidence="3 4">SPY5003</strain>
    </source>
</reference>
<dbReference type="SUPFAM" id="SSF56300">
    <property type="entry name" value="Metallo-dependent phosphatases"/>
    <property type="match status" value="1"/>
</dbReference>
<dbReference type="Pfam" id="PF09587">
    <property type="entry name" value="PGA_cap"/>
    <property type="match status" value="1"/>
</dbReference>
<evidence type="ECO:0000313" key="4">
    <source>
        <dbReference type="Proteomes" id="UP000325300"/>
    </source>
</evidence>
<dbReference type="Proteomes" id="UP000325300">
    <property type="component" value="Unassembled WGS sequence"/>
</dbReference>
<dbReference type="InterPro" id="IPR029052">
    <property type="entry name" value="Metallo-depent_PP-like"/>
</dbReference>
<gene>
    <name evidence="3" type="ORF">E0F67_01825</name>
</gene>
<dbReference type="CDD" id="cd07381">
    <property type="entry name" value="MPP_CapA"/>
    <property type="match status" value="1"/>
</dbReference>
<comment type="similarity">
    <text evidence="1">Belongs to the CapA family.</text>
</comment>